<organism evidence="3">
    <name type="scientific">marine metagenome</name>
    <dbReference type="NCBI Taxonomy" id="408172"/>
    <lineage>
        <taxon>unclassified sequences</taxon>
        <taxon>metagenomes</taxon>
        <taxon>ecological metagenomes</taxon>
    </lineage>
</organism>
<protein>
    <recommendedName>
        <fullName evidence="2">DUF1512 domain-containing protein</fullName>
    </recommendedName>
</protein>
<feature type="non-terminal residue" evidence="3">
    <location>
        <position position="112"/>
    </location>
</feature>
<name>A0A382SE80_9ZZZZ</name>
<dbReference type="AlphaFoldDB" id="A0A382SE80"/>
<evidence type="ECO:0000313" key="3">
    <source>
        <dbReference type="EMBL" id="SVD07892.1"/>
    </source>
</evidence>
<gene>
    <name evidence="3" type="ORF">METZ01_LOCUS360746</name>
</gene>
<evidence type="ECO:0000259" key="2">
    <source>
        <dbReference type="Pfam" id="PF07431"/>
    </source>
</evidence>
<reference evidence="3" key="1">
    <citation type="submission" date="2018-05" db="EMBL/GenBank/DDBJ databases">
        <authorList>
            <person name="Lanie J.A."/>
            <person name="Ng W.-L."/>
            <person name="Kazmierczak K.M."/>
            <person name="Andrzejewski T.M."/>
            <person name="Davidsen T.M."/>
            <person name="Wayne K.J."/>
            <person name="Tettelin H."/>
            <person name="Glass J.I."/>
            <person name="Rusch D."/>
            <person name="Podicherti R."/>
            <person name="Tsui H.-C.T."/>
            <person name="Winkler M.E."/>
        </authorList>
    </citation>
    <scope>NUCLEOTIDE SEQUENCE</scope>
</reference>
<keyword evidence="1" id="KW-0472">Membrane</keyword>
<feature type="domain" description="DUF1512" evidence="2">
    <location>
        <begin position="22"/>
        <end position="112"/>
    </location>
</feature>
<keyword evidence="1" id="KW-1133">Transmembrane helix</keyword>
<feature type="non-terminal residue" evidence="3">
    <location>
        <position position="1"/>
    </location>
</feature>
<feature type="transmembrane region" description="Helical" evidence="1">
    <location>
        <begin position="20"/>
        <end position="37"/>
    </location>
</feature>
<dbReference type="InterPro" id="IPR056460">
    <property type="entry name" value="DUF1512_N"/>
</dbReference>
<evidence type="ECO:0000256" key="1">
    <source>
        <dbReference type="SAM" id="Phobius"/>
    </source>
</evidence>
<proteinExistence type="predicted"/>
<dbReference type="EMBL" id="UINC01128257">
    <property type="protein sequence ID" value="SVD07892.1"/>
    <property type="molecule type" value="Genomic_DNA"/>
</dbReference>
<dbReference type="Pfam" id="PF07431">
    <property type="entry name" value="DUF1512"/>
    <property type="match status" value="1"/>
</dbReference>
<sequence>VDFSDLDILDEFFGMGDDSNPLMMLIWILPIILFVFYGQRIQLIITSGDIKKKLAQLEQFRNNSRSELIEYIKKDLGVKDDVTQKLDRIFDYFTIMPIDIDPNGIIPKIHRL</sequence>
<accession>A0A382SE80</accession>
<keyword evidence="1" id="KW-0812">Transmembrane</keyword>